<dbReference type="RefSeq" id="WP_063910648.1">
    <property type="nucleotide sequence ID" value="NZ_PSZD01000013.1"/>
</dbReference>
<evidence type="ECO:0008006" key="3">
    <source>
        <dbReference type="Google" id="ProtNLM"/>
    </source>
</evidence>
<dbReference type="Gene3D" id="3.40.50.720">
    <property type="entry name" value="NAD(P)-binding Rossmann-like Domain"/>
    <property type="match status" value="1"/>
</dbReference>
<comment type="caution">
    <text evidence="1">The sequence shown here is derived from an EMBL/GenBank/DDBJ whole genome shotgun (WGS) entry which is preliminary data.</text>
</comment>
<evidence type="ECO:0000313" key="2">
    <source>
        <dbReference type="Proteomes" id="UP000238356"/>
    </source>
</evidence>
<reference evidence="1 2" key="1">
    <citation type="submission" date="2018-02" db="EMBL/GenBank/DDBJ databases">
        <title>8 Nocardia nova and 1 Nocardia cyriacigeorgica strain used for evolution to TMP-SMX.</title>
        <authorList>
            <person name="Mehta H."/>
            <person name="Weng J."/>
            <person name="Shamoo Y."/>
        </authorList>
    </citation>
    <scope>NUCLEOTIDE SEQUENCE [LARGE SCALE GENOMIC DNA]</scope>
    <source>
        <strain evidence="1 2">BAA2227</strain>
    </source>
</reference>
<organism evidence="1 2">
    <name type="scientific">Nocardia nova</name>
    <dbReference type="NCBI Taxonomy" id="37330"/>
    <lineage>
        <taxon>Bacteria</taxon>
        <taxon>Bacillati</taxon>
        <taxon>Actinomycetota</taxon>
        <taxon>Actinomycetes</taxon>
        <taxon>Mycobacteriales</taxon>
        <taxon>Nocardiaceae</taxon>
        <taxon>Nocardia</taxon>
    </lineage>
</organism>
<accession>A0A2S6A353</accession>
<evidence type="ECO:0000313" key="1">
    <source>
        <dbReference type="EMBL" id="PPJ26260.1"/>
    </source>
</evidence>
<dbReference type="NCBIfam" id="TIGR03882">
    <property type="entry name" value="cyclo_dehyd_2"/>
    <property type="match status" value="1"/>
</dbReference>
<dbReference type="AlphaFoldDB" id="A0A2S6A353"/>
<dbReference type="Proteomes" id="UP000238356">
    <property type="component" value="Unassembled WGS sequence"/>
</dbReference>
<dbReference type="InterPro" id="IPR022291">
    <property type="entry name" value="Bacteriocin_synth_cyclodeHase"/>
</dbReference>
<name>A0A2S6A353_9NOCA</name>
<sequence length="301" mass="32424">MTLSHARGPMLHPRVAVLRRPSGAVQLGWDPERAVLLHPPAVETDAVVAFVRLLDGLHSHPQLLWEAGQLGLGGVALELLRDIDAAGLLVWPRARRTRVRTVHVHGRGPLADSLHGGIRRLGITPTRSSEYRGGTSDSLPSTDLVILTDALVPVPELVSMLLVRRIPHLQVRIRDGHGVIGPLVLPGGTSCLRCADLTRTEFDAEWPHLAAQLLGRTGYASPATIAATAALTLREIESIIEDAADDPPRTLDTTLEFDPHTRRVARRRWTPHADCACRRIAATVTEAAADDRAASVAGGSV</sequence>
<gene>
    <name evidence="1" type="ORF">C5F51_20930</name>
</gene>
<protein>
    <recommendedName>
        <fullName evidence="3">Cyclodehydratase</fullName>
    </recommendedName>
</protein>
<keyword evidence="2" id="KW-1185">Reference proteome</keyword>
<proteinExistence type="predicted"/>
<dbReference type="EMBL" id="PSZD01000013">
    <property type="protein sequence ID" value="PPJ26260.1"/>
    <property type="molecule type" value="Genomic_DNA"/>
</dbReference>